<reference evidence="2 3" key="1">
    <citation type="journal article" date="2015" name="Genome Biol.">
        <title>Comparative genomics of Steinernema reveals deeply conserved gene regulatory networks.</title>
        <authorList>
            <person name="Dillman A.R."/>
            <person name="Macchietto M."/>
            <person name="Porter C.F."/>
            <person name="Rogers A."/>
            <person name="Williams B."/>
            <person name="Antoshechkin I."/>
            <person name="Lee M.M."/>
            <person name="Goodwin Z."/>
            <person name="Lu X."/>
            <person name="Lewis E.E."/>
            <person name="Goodrich-Blair H."/>
            <person name="Stock S.P."/>
            <person name="Adams B.J."/>
            <person name="Sternberg P.W."/>
            <person name="Mortazavi A."/>
        </authorList>
    </citation>
    <scope>NUCLEOTIDE SEQUENCE [LARGE SCALE GENOMIC DNA]</scope>
    <source>
        <strain evidence="2 3">ALL</strain>
    </source>
</reference>
<dbReference type="OrthoDB" id="10643359at2759"/>
<dbReference type="EMBL" id="AZBU02000002">
    <property type="protein sequence ID" value="TKR95326.1"/>
    <property type="molecule type" value="Genomic_DNA"/>
</dbReference>
<name>A0A4U5PG24_STECR</name>
<evidence type="ECO:0000313" key="2">
    <source>
        <dbReference type="EMBL" id="TKR95326.1"/>
    </source>
</evidence>
<accession>A0A4U5PG24</accession>
<reference evidence="2 3" key="2">
    <citation type="journal article" date="2019" name="G3 (Bethesda)">
        <title>Hybrid Assembly of the Genome of the Entomopathogenic Nematode Steinernema carpocapsae Identifies the X-Chromosome.</title>
        <authorList>
            <person name="Serra L."/>
            <person name="Macchietto M."/>
            <person name="Macias-Munoz A."/>
            <person name="McGill C.J."/>
            <person name="Rodriguez I.M."/>
            <person name="Rodriguez B."/>
            <person name="Murad R."/>
            <person name="Mortazavi A."/>
        </authorList>
    </citation>
    <scope>NUCLEOTIDE SEQUENCE [LARGE SCALE GENOMIC DNA]</scope>
    <source>
        <strain evidence="2 3">ALL</strain>
    </source>
</reference>
<protein>
    <submittedName>
        <fullName evidence="2">Uncharacterized protein</fullName>
    </submittedName>
</protein>
<dbReference type="AlphaFoldDB" id="A0A4U5PG24"/>
<keyword evidence="1" id="KW-0175">Coiled coil</keyword>
<comment type="caution">
    <text evidence="2">The sequence shown here is derived from an EMBL/GenBank/DDBJ whole genome shotgun (WGS) entry which is preliminary data.</text>
</comment>
<evidence type="ECO:0000313" key="3">
    <source>
        <dbReference type="Proteomes" id="UP000298663"/>
    </source>
</evidence>
<keyword evidence="3" id="KW-1185">Reference proteome</keyword>
<dbReference type="Proteomes" id="UP000298663">
    <property type="component" value="Unassembled WGS sequence"/>
</dbReference>
<dbReference type="Gene3D" id="1.25.40.180">
    <property type="match status" value="1"/>
</dbReference>
<feature type="coiled-coil region" evidence="1">
    <location>
        <begin position="8"/>
        <end position="56"/>
    </location>
</feature>
<gene>
    <name evidence="2" type="ORF">L596_009510</name>
</gene>
<sequence>MTERISVSDHIQEQLRRSENACASVEARLSISEDRFGDLERRRERAENMLMGVLNEMSSRVSALQNIHEAREASQFDYISLSIAFIQTSQKIISKERSAEAVIQQPIPTTTSVSVTFKTPTEVFISCNSVVTSNKSNEIESACLTWLEKQCVEQKSEATYREPPKPIKPWRRSLQPWKRGKDVSKIVREITFFLNNCTLKKCYADKLMGAWNKNINFVHFTCSQILNRVQKEPMLARLYVKVLCSIFAQCSLKLGFQKRTNTWRSWSNGLSDVLSTRASTAFMDVLNAKISYSKASKKERDRLSFAYKKTFLGVNLEKYRILDPYLQEAVQEEAARLDKFRRTAMIGYLRLVSELLKHEIVNDTLINEIIKAIQKTKNVEQYEFILKWLQVLLPKMETVSFEDSDTECCPPRKTQKWVKKNPRNLTLNRISARFQAVSDRFSITSIGRNMAWEAVRLGGVLVEPMTDAMDLLMTKYSIELIGHSPYERDFFFKFNINLLIETPWEPLLFLRERLEKATASGNTREIYDVKAMIREIYLGYLRLLEALHKKNLLTRDQKDRLDVLVKDENGDFFDLEYPYMKQIHKHIKTLSESL</sequence>
<proteinExistence type="predicted"/>
<evidence type="ECO:0000256" key="1">
    <source>
        <dbReference type="SAM" id="Coils"/>
    </source>
</evidence>
<organism evidence="2 3">
    <name type="scientific">Steinernema carpocapsae</name>
    <name type="common">Entomopathogenic nematode</name>
    <dbReference type="NCBI Taxonomy" id="34508"/>
    <lineage>
        <taxon>Eukaryota</taxon>
        <taxon>Metazoa</taxon>
        <taxon>Ecdysozoa</taxon>
        <taxon>Nematoda</taxon>
        <taxon>Chromadorea</taxon>
        <taxon>Rhabditida</taxon>
        <taxon>Tylenchina</taxon>
        <taxon>Panagrolaimomorpha</taxon>
        <taxon>Strongyloidoidea</taxon>
        <taxon>Steinernematidae</taxon>
        <taxon>Steinernema</taxon>
    </lineage>
</organism>